<evidence type="ECO:0000256" key="7">
    <source>
        <dbReference type="ARBA" id="ARBA00023163"/>
    </source>
</evidence>
<evidence type="ECO:0000256" key="3">
    <source>
        <dbReference type="ARBA" id="ARBA00022737"/>
    </source>
</evidence>
<keyword evidence="7" id="KW-0804">Transcription</keyword>
<evidence type="ECO:0000256" key="2">
    <source>
        <dbReference type="ARBA" id="ARBA00022723"/>
    </source>
</evidence>
<dbReference type="Proteomes" id="UP000265140">
    <property type="component" value="Chromosome 18"/>
</dbReference>
<evidence type="ECO:0000256" key="6">
    <source>
        <dbReference type="ARBA" id="ARBA00023015"/>
    </source>
</evidence>
<evidence type="ECO:0000256" key="9">
    <source>
        <dbReference type="PROSITE-ProRule" id="PRU00042"/>
    </source>
</evidence>
<dbReference type="GO" id="GO:0000981">
    <property type="term" value="F:DNA-binding transcription factor activity, RNA polymerase II-specific"/>
    <property type="evidence" value="ECO:0007669"/>
    <property type="project" value="TreeGrafter"/>
</dbReference>
<proteinExistence type="predicted"/>
<evidence type="ECO:0000256" key="8">
    <source>
        <dbReference type="ARBA" id="ARBA00023242"/>
    </source>
</evidence>
<dbReference type="InterPro" id="IPR013087">
    <property type="entry name" value="Znf_C2H2_type"/>
</dbReference>
<evidence type="ECO:0000256" key="1">
    <source>
        <dbReference type="ARBA" id="ARBA00004123"/>
    </source>
</evidence>
<dbReference type="InterPro" id="IPR056438">
    <property type="entry name" value="Znf-C2H2_CTCF"/>
</dbReference>
<dbReference type="RefSeq" id="XP_019911630.2">
    <property type="nucleotide sequence ID" value="XM_020056071.3"/>
</dbReference>
<name>A0AAY5K5U2_ESOLU</name>
<feature type="region of interest" description="Disordered" evidence="10">
    <location>
        <begin position="291"/>
        <end position="362"/>
    </location>
</feature>
<feature type="compositionally biased region" description="Pro residues" evidence="10">
    <location>
        <begin position="336"/>
        <end position="348"/>
    </location>
</feature>
<keyword evidence="6" id="KW-0805">Transcription regulation</keyword>
<organism evidence="12 13">
    <name type="scientific">Esox lucius</name>
    <name type="common">Northern pike</name>
    <dbReference type="NCBI Taxonomy" id="8010"/>
    <lineage>
        <taxon>Eukaryota</taxon>
        <taxon>Metazoa</taxon>
        <taxon>Chordata</taxon>
        <taxon>Craniata</taxon>
        <taxon>Vertebrata</taxon>
        <taxon>Euteleostomi</taxon>
        <taxon>Actinopterygii</taxon>
        <taxon>Neopterygii</taxon>
        <taxon>Teleostei</taxon>
        <taxon>Protacanthopterygii</taxon>
        <taxon>Esociformes</taxon>
        <taxon>Esocidae</taxon>
        <taxon>Esox</taxon>
    </lineage>
</organism>
<dbReference type="GO" id="GO:0008270">
    <property type="term" value="F:zinc ion binding"/>
    <property type="evidence" value="ECO:0007669"/>
    <property type="project" value="UniProtKB-KW"/>
</dbReference>
<evidence type="ECO:0000259" key="11">
    <source>
        <dbReference type="PROSITE" id="PS50157"/>
    </source>
</evidence>
<feature type="domain" description="C2H2-type" evidence="11">
    <location>
        <begin position="196"/>
        <end position="224"/>
    </location>
</feature>
<comment type="subcellular location">
    <subcellularLocation>
        <location evidence="1">Nucleus</location>
    </subcellularLocation>
</comment>
<feature type="compositionally biased region" description="Low complexity" evidence="10">
    <location>
        <begin position="79"/>
        <end position="90"/>
    </location>
</feature>
<keyword evidence="8" id="KW-0539">Nucleus</keyword>
<dbReference type="InterPro" id="IPR036236">
    <property type="entry name" value="Znf_C2H2_sf"/>
</dbReference>
<dbReference type="FunFam" id="3.30.160.60:FF:000202">
    <property type="entry name" value="Zinc finger protein 574"/>
    <property type="match status" value="1"/>
</dbReference>
<keyword evidence="13" id="KW-1185">Reference proteome</keyword>
<keyword evidence="3" id="KW-0677">Repeat</keyword>
<dbReference type="RefSeq" id="XP_010902775.2">
    <property type="nucleotide sequence ID" value="XM_010904473.3"/>
</dbReference>
<dbReference type="SUPFAM" id="SSF57667">
    <property type="entry name" value="beta-beta-alpha zinc fingers"/>
    <property type="match status" value="2"/>
</dbReference>
<dbReference type="PANTHER" id="PTHR14196">
    <property type="entry name" value="ODD-SKIPPED - RELATED"/>
    <property type="match status" value="1"/>
</dbReference>
<dbReference type="RefSeq" id="XP_019911629.2">
    <property type="nucleotide sequence ID" value="XM_020056070.2"/>
</dbReference>
<sequence length="362" mass="41383">MEQNKSRDVGPQEKGSFPEPKVLMLPVNIIFDYEDDEADSSRDEEQCLSGDISDLQFSSENEDGNEDSTFEKRSPSSNEAMSSTSTMEFTMTEEEEEKDEDKRTAQLSHNIVSRENVLIANSVTKKTDQVTDAKRHVRFPMKTMPHWEEDVKMNTWRAGKYSVVRKDYYCLECSYRSSNSYNLKLHERTHTDERPYACPKCRASFRTQSHLNRHITHVDCSARLQRVDGQPQKCVVRQRRGEVAELRCESCDYSTAQSYNMKVHQRIHTDERPYRCDICDAAFRTSSHLHRHTRNHQRAAQPKPTPVALVFPRTPTPDAPAVPCASTPDTHTVPRAPTPEAPAVPRTPAPEALAVPRTYTPV</sequence>
<dbReference type="GeneID" id="105030557"/>
<dbReference type="Pfam" id="PF00096">
    <property type="entry name" value="zf-C2H2"/>
    <property type="match status" value="3"/>
</dbReference>
<dbReference type="KEGG" id="els:105030557"/>
<keyword evidence="4 9" id="KW-0863">Zinc-finger</keyword>
<evidence type="ECO:0000313" key="12">
    <source>
        <dbReference type="Ensembl" id="ENSELUP00000084368.1"/>
    </source>
</evidence>
<dbReference type="InterPro" id="IPR050717">
    <property type="entry name" value="C2H2-ZF_Transcription_Reg"/>
</dbReference>
<dbReference type="FunFam" id="3.30.160.60:FF:000624">
    <property type="entry name" value="zinc finger protein 697"/>
    <property type="match status" value="1"/>
</dbReference>
<dbReference type="GO" id="GO:0005634">
    <property type="term" value="C:nucleus"/>
    <property type="evidence" value="ECO:0007669"/>
    <property type="project" value="UniProtKB-SubCell"/>
</dbReference>
<feature type="domain" description="C2H2-type" evidence="11">
    <location>
        <begin position="274"/>
        <end position="301"/>
    </location>
</feature>
<dbReference type="PROSITE" id="PS50157">
    <property type="entry name" value="ZINC_FINGER_C2H2_2"/>
    <property type="match status" value="4"/>
</dbReference>
<reference evidence="12 13" key="1">
    <citation type="submission" date="2020-02" db="EMBL/GenBank/DDBJ databases">
        <title>Esox lucius (northern pike) genome, fEsoLuc1, primary haplotype.</title>
        <authorList>
            <person name="Myers G."/>
            <person name="Karagic N."/>
            <person name="Meyer A."/>
            <person name="Pippel M."/>
            <person name="Reichard M."/>
            <person name="Winkler S."/>
            <person name="Tracey A."/>
            <person name="Sims Y."/>
            <person name="Howe K."/>
            <person name="Rhie A."/>
            <person name="Formenti G."/>
            <person name="Durbin R."/>
            <person name="Fedrigo O."/>
            <person name="Jarvis E.D."/>
        </authorList>
    </citation>
    <scope>NUCLEOTIDE SEQUENCE [LARGE SCALE GENOMIC DNA]</scope>
</reference>
<dbReference type="FunFam" id="3.30.160.60:FF:000446">
    <property type="entry name" value="Zinc finger protein"/>
    <property type="match status" value="1"/>
</dbReference>
<accession>A0AAY5K5U2</accession>
<feature type="region of interest" description="Disordered" evidence="10">
    <location>
        <begin position="1"/>
        <end position="106"/>
    </location>
</feature>
<keyword evidence="2" id="KW-0479">Metal-binding</keyword>
<dbReference type="Ensembl" id="ENSELUT00000088719.1">
    <property type="protein sequence ID" value="ENSELUP00000084368.1"/>
    <property type="gene ID" value="ENSELUG00000041667.1"/>
</dbReference>
<dbReference type="GeneTree" id="ENSGT00940000161979"/>
<keyword evidence="5" id="KW-0862">Zinc</keyword>
<reference evidence="12" key="3">
    <citation type="submission" date="2025-09" db="UniProtKB">
        <authorList>
            <consortium name="Ensembl"/>
        </authorList>
    </citation>
    <scope>IDENTIFICATION</scope>
</reference>
<reference evidence="12" key="2">
    <citation type="submission" date="2025-08" db="UniProtKB">
        <authorList>
            <consortium name="Ensembl"/>
        </authorList>
    </citation>
    <scope>IDENTIFICATION</scope>
</reference>
<protein>
    <recommendedName>
        <fullName evidence="11">C2H2-type domain-containing protein</fullName>
    </recommendedName>
</protein>
<dbReference type="PANTHER" id="PTHR14196:SF0">
    <property type="entry name" value="PROTEIN BOWEL"/>
    <property type="match status" value="1"/>
</dbReference>
<dbReference type="GO" id="GO:0032502">
    <property type="term" value="P:developmental process"/>
    <property type="evidence" value="ECO:0007669"/>
    <property type="project" value="UniProtKB-ARBA"/>
</dbReference>
<feature type="domain" description="C2H2-type" evidence="11">
    <location>
        <begin position="168"/>
        <end position="195"/>
    </location>
</feature>
<dbReference type="GO" id="GO:0000977">
    <property type="term" value="F:RNA polymerase II transcription regulatory region sequence-specific DNA binding"/>
    <property type="evidence" value="ECO:0007669"/>
    <property type="project" value="TreeGrafter"/>
</dbReference>
<feature type="domain" description="C2H2-type" evidence="11">
    <location>
        <begin position="246"/>
        <end position="273"/>
    </location>
</feature>
<evidence type="ECO:0000313" key="13">
    <source>
        <dbReference type="Proteomes" id="UP000265140"/>
    </source>
</evidence>
<evidence type="ECO:0000256" key="5">
    <source>
        <dbReference type="ARBA" id="ARBA00022833"/>
    </source>
</evidence>
<dbReference type="AlphaFoldDB" id="A0AAY5K5U2"/>
<dbReference type="SMART" id="SM00355">
    <property type="entry name" value="ZnF_C2H2"/>
    <property type="match status" value="4"/>
</dbReference>
<dbReference type="Gene3D" id="3.30.160.60">
    <property type="entry name" value="Classic Zinc Finger"/>
    <property type="match status" value="4"/>
</dbReference>
<dbReference type="PROSITE" id="PS00028">
    <property type="entry name" value="ZINC_FINGER_C2H2_1"/>
    <property type="match status" value="1"/>
</dbReference>
<evidence type="ECO:0000256" key="10">
    <source>
        <dbReference type="SAM" id="MobiDB-lite"/>
    </source>
</evidence>
<feature type="compositionally biased region" description="Basic and acidic residues" evidence="10">
    <location>
        <begin position="1"/>
        <end position="11"/>
    </location>
</feature>
<dbReference type="Pfam" id="PF23611">
    <property type="entry name" value="zf-C2H2_16"/>
    <property type="match status" value="1"/>
</dbReference>
<evidence type="ECO:0000256" key="4">
    <source>
        <dbReference type="ARBA" id="ARBA00022771"/>
    </source>
</evidence>